<keyword evidence="1" id="KW-1133">Transmembrane helix</keyword>
<evidence type="ECO:0000256" key="1">
    <source>
        <dbReference type="SAM" id="Phobius"/>
    </source>
</evidence>
<reference evidence="2" key="1">
    <citation type="submission" date="2014-11" db="EMBL/GenBank/DDBJ databases">
        <authorList>
            <person name="Amaro Gonzalez C."/>
        </authorList>
    </citation>
    <scope>NUCLEOTIDE SEQUENCE</scope>
</reference>
<accession>A0A0E9WFC9</accession>
<keyword evidence="1" id="KW-0812">Transmembrane</keyword>
<evidence type="ECO:0000313" key="2">
    <source>
        <dbReference type="EMBL" id="JAH89062.1"/>
    </source>
</evidence>
<dbReference type="EMBL" id="GBXM01019515">
    <property type="protein sequence ID" value="JAH89062.1"/>
    <property type="molecule type" value="Transcribed_RNA"/>
</dbReference>
<keyword evidence="1" id="KW-0472">Membrane</keyword>
<dbReference type="AlphaFoldDB" id="A0A0E9WFC9"/>
<name>A0A0E9WFC9_ANGAN</name>
<protein>
    <submittedName>
        <fullName evidence="2">Uncharacterized protein</fullName>
    </submittedName>
</protein>
<sequence>MKDLSFYLTFCCQNQYVSVSNGECCPLVYTNMFTSRVCDYFSLCSCVYVFIFRFYLSPCFLLTLFV</sequence>
<proteinExistence type="predicted"/>
<reference evidence="2" key="2">
    <citation type="journal article" date="2015" name="Fish Shellfish Immunol.">
        <title>Early steps in the European eel (Anguilla anguilla)-Vibrio vulnificus interaction in the gills: Role of the RtxA13 toxin.</title>
        <authorList>
            <person name="Callol A."/>
            <person name="Pajuelo D."/>
            <person name="Ebbesson L."/>
            <person name="Teles M."/>
            <person name="MacKenzie S."/>
            <person name="Amaro C."/>
        </authorList>
    </citation>
    <scope>NUCLEOTIDE SEQUENCE</scope>
</reference>
<organism evidence="2">
    <name type="scientific">Anguilla anguilla</name>
    <name type="common">European freshwater eel</name>
    <name type="synonym">Muraena anguilla</name>
    <dbReference type="NCBI Taxonomy" id="7936"/>
    <lineage>
        <taxon>Eukaryota</taxon>
        <taxon>Metazoa</taxon>
        <taxon>Chordata</taxon>
        <taxon>Craniata</taxon>
        <taxon>Vertebrata</taxon>
        <taxon>Euteleostomi</taxon>
        <taxon>Actinopterygii</taxon>
        <taxon>Neopterygii</taxon>
        <taxon>Teleostei</taxon>
        <taxon>Anguilliformes</taxon>
        <taxon>Anguillidae</taxon>
        <taxon>Anguilla</taxon>
    </lineage>
</organism>
<feature type="transmembrane region" description="Helical" evidence="1">
    <location>
        <begin position="40"/>
        <end position="65"/>
    </location>
</feature>